<dbReference type="InterPro" id="IPR008146">
    <property type="entry name" value="Gln_synth_cat_dom"/>
</dbReference>
<dbReference type="AlphaFoldDB" id="A0A2V3J507"/>
<organism evidence="5 6">
    <name type="scientific">Gracilariopsis chorda</name>
    <dbReference type="NCBI Taxonomy" id="448386"/>
    <lineage>
        <taxon>Eukaryota</taxon>
        <taxon>Rhodophyta</taxon>
        <taxon>Florideophyceae</taxon>
        <taxon>Rhodymeniophycidae</taxon>
        <taxon>Gracilariales</taxon>
        <taxon>Gracilariaceae</taxon>
        <taxon>Gracilariopsis</taxon>
    </lineage>
</organism>
<dbReference type="InterPro" id="IPR014746">
    <property type="entry name" value="Gln_synth/guanido_kin_cat_dom"/>
</dbReference>
<dbReference type="STRING" id="448386.A0A2V3J507"/>
<dbReference type="Pfam" id="PF00120">
    <property type="entry name" value="Gln-synt_C"/>
    <property type="match status" value="1"/>
</dbReference>
<evidence type="ECO:0000259" key="4">
    <source>
        <dbReference type="PROSITE" id="PS51987"/>
    </source>
</evidence>
<dbReference type="SMART" id="SM01230">
    <property type="entry name" value="Gln-synt_C"/>
    <property type="match status" value="1"/>
</dbReference>
<dbReference type="PROSITE" id="PS51987">
    <property type="entry name" value="GS_CATALYTIC"/>
    <property type="match status" value="1"/>
</dbReference>
<evidence type="ECO:0000256" key="3">
    <source>
        <dbReference type="RuleBase" id="RU000384"/>
    </source>
</evidence>
<gene>
    <name evidence="5" type="ORF">BWQ96_00795</name>
</gene>
<dbReference type="EMBL" id="NBIV01000005">
    <property type="protein sequence ID" value="PXF49479.1"/>
    <property type="molecule type" value="Genomic_DNA"/>
</dbReference>
<dbReference type="OrthoDB" id="77835at2759"/>
<feature type="domain" description="GS catalytic" evidence="4">
    <location>
        <begin position="130"/>
        <end position="461"/>
    </location>
</feature>
<name>A0A2V3J507_9FLOR</name>
<sequence length="461" mass="50246">MDVNGEGDGGGAVGGGLLPMHLVPMLRIVLLDYHGMRRCKLIPLHNSQRNCLIVKGAILLTSRCSIPDGTPLSAQGEVYMLPFSPYEKLPSSKLAALPTSRVVRFPTHPNHSFTIAHLHDQHGRPWQHCPRQLLCAAIQQLRAHNLSMQAGFEMEFVLLRGDPSEPHTLKPFGSATGYALLSLIDQAAPILDHMVSALQQANIKVTMMHAEGAPGHFEIVLHHNQVLAAVDDLVLAREIVRSVALQHHSYATFIPKYGNAAGSGSHVHFSLDAHFGLSNKLYDHHVGMSSTAQQFVAGVLEALPWLTFLTNASVASYARLQPQCWVGVYKVWGISNKEAPLRLSLDRSNIELKTLDALSNVYIAMTGVIAAGLNGIRACLQLPPPCQTDPHLLAEGERAERLPTSLAESLERFRDVAASGALAELFAPDVVRDILAAKSDEIREVDRIGMDAFVQQIVALH</sequence>
<protein>
    <submittedName>
        <fullName evidence="5">Type-1 glutamine synthetase 1</fullName>
    </submittedName>
</protein>
<keyword evidence="6" id="KW-1185">Reference proteome</keyword>
<comment type="similarity">
    <text evidence="2 3">Belongs to the glutamine synthetase family.</text>
</comment>
<dbReference type="Gene3D" id="3.30.590.10">
    <property type="entry name" value="Glutamine synthetase/guanido kinase, catalytic domain"/>
    <property type="match status" value="1"/>
</dbReference>
<dbReference type="PANTHER" id="PTHR43785">
    <property type="entry name" value="GAMMA-GLUTAMYLPUTRESCINE SYNTHETASE"/>
    <property type="match status" value="1"/>
</dbReference>
<evidence type="ECO:0000313" key="6">
    <source>
        <dbReference type="Proteomes" id="UP000247409"/>
    </source>
</evidence>
<accession>A0A2V3J507</accession>
<evidence type="ECO:0000256" key="2">
    <source>
        <dbReference type="PROSITE-ProRule" id="PRU01331"/>
    </source>
</evidence>
<dbReference type="SUPFAM" id="SSF55931">
    <property type="entry name" value="Glutamine synthetase/guanido kinase"/>
    <property type="match status" value="1"/>
</dbReference>
<evidence type="ECO:0000256" key="1">
    <source>
        <dbReference type="ARBA" id="ARBA00022598"/>
    </source>
</evidence>
<reference evidence="5 6" key="1">
    <citation type="journal article" date="2018" name="Mol. Biol. Evol.">
        <title>Analysis of the draft genome of the red seaweed Gracilariopsis chorda provides insights into genome size evolution in Rhodophyta.</title>
        <authorList>
            <person name="Lee J."/>
            <person name="Yang E.C."/>
            <person name="Graf L."/>
            <person name="Yang J.H."/>
            <person name="Qiu H."/>
            <person name="Zel Zion U."/>
            <person name="Chan C.X."/>
            <person name="Stephens T.G."/>
            <person name="Weber A.P.M."/>
            <person name="Boo G.H."/>
            <person name="Boo S.M."/>
            <person name="Kim K.M."/>
            <person name="Shin Y."/>
            <person name="Jung M."/>
            <person name="Lee S.J."/>
            <person name="Yim H.S."/>
            <person name="Lee J.H."/>
            <person name="Bhattacharya D."/>
            <person name="Yoon H.S."/>
        </authorList>
    </citation>
    <scope>NUCLEOTIDE SEQUENCE [LARGE SCALE GENOMIC DNA]</scope>
    <source>
        <strain evidence="5 6">SKKU-2015</strain>
        <tissue evidence="5">Whole body</tissue>
    </source>
</reference>
<dbReference type="Proteomes" id="UP000247409">
    <property type="component" value="Unassembled WGS sequence"/>
</dbReference>
<proteinExistence type="inferred from homology"/>
<dbReference type="GO" id="GO:0004356">
    <property type="term" value="F:glutamine synthetase activity"/>
    <property type="evidence" value="ECO:0007669"/>
    <property type="project" value="InterPro"/>
</dbReference>
<dbReference type="PANTHER" id="PTHR43785:SF2">
    <property type="entry name" value="TYPE-1 GLUTAMINE SYNTHETASE 1"/>
    <property type="match status" value="1"/>
</dbReference>
<comment type="caution">
    <text evidence="5">The sequence shown here is derived from an EMBL/GenBank/DDBJ whole genome shotgun (WGS) entry which is preliminary data.</text>
</comment>
<keyword evidence="1" id="KW-0436">Ligase</keyword>
<evidence type="ECO:0000313" key="5">
    <source>
        <dbReference type="EMBL" id="PXF49479.1"/>
    </source>
</evidence>